<gene>
    <name evidence="1" type="ORF">PsorP6_008832</name>
</gene>
<accession>A0ACC0VX72</accession>
<sequence length="73" mass="8278">MHWYDMTPSAMEVPDFTGSEYCDSTEIEVECEIEENEPTTAENEDTVHADIDIEGITAECGVEFACEDQCEYE</sequence>
<dbReference type="Proteomes" id="UP001163321">
    <property type="component" value="Chromosome 5"/>
</dbReference>
<proteinExistence type="predicted"/>
<keyword evidence="2" id="KW-1185">Reference proteome</keyword>
<comment type="caution">
    <text evidence="1">The sequence shown here is derived from an EMBL/GenBank/DDBJ whole genome shotgun (WGS) entry which is preliminary data.</text>
</comment>
<evidence type="ECO:0000313" key="2">
    <source>
        <dbReference type="Proteomes" id="UP001163321"/>
    </source>
</evidence>
<evidence type="ECO:0000313" key="1">
    <source>
        <dbReference type="EMBL" id="KAI9911064.1"/>
    </source>
</evidence>
<dbReference type="EMBL" id="CM047584">
    <property type="protein sequence ID" value="KAI9911064.1"/>
    <property type="molecule type" value="Genomic_DNA"/>
</dbReference>
<name>A0ACC0VX72_9STRA</name>
<reference evidence="1 2" key="1">
    <citation type="journal article" date="2022" name="bioRxiv">
        <title>The genome of the oomycete Peronosclerospora sorghi, a cosmopolitan pathogen of maize and sorghum, is inflated with dispersed pseudogenes.</title>
        <authorList>
            <person name="Fletcher K."/>
            <person name="Martin F."/>
            <person name="Isakeit T."/>
            <person name="Cavanaugh K."/>
            <person name="Magill C."/>
            <person name="Michelmore R."/>
        </authorList>
    </citation>
    <scope>NUCLEOTIDE SEQUENCE [LARGE SCALE GENOMIC DNA]</scope>
    <source>
        <strain evidence="1">P6</strain>
    </source>
</reference>
<organism evidence="1 2">
    <name type="scientific">Peronosclerospora sorghi</name>
    <dbReference type="NCBI Taxonomy" id="230839"/>
    <lineage>
        <taxon>Eukaryota</taxon>
        <taxon>Sar</taxon>
        <taxon>Stramenopiles</taxon>
        <taxon>Oomycota</taxon>
        <taxon>Peronosporomycetes</taxon>
        <taxon>Peronosporales</taxon>
        <taxon>Peronosporaceae</taxon>
        <taxon>Peronosclerospora</taxon>
    </lineage>
</organism>
<protein>
    <submittedName>
        <fullName evidence="1">Uncharacterized protein</fullName>
    </submittedName>
</protein>